<proteinExistence type="predicted"/>
<dbReference type="PROSITE" id="PS51257">
    <property type="entry name" value="PROKAR_LIPOPROTEIN"/>
    <property type="match status" value="1"/>
</dbReference>
<sequence>MKKLLGFLAAITLTTNLIILAISCGSDKLTIK</sequence>
<evidence type="ECO:0008006" key="3">
    <source>
        <dbReference type="Google" id="ProtNLM"/>
    </source>
</evidence>
<dbReference type="Proteomes" id="UP000231896">
    <property type="component" value="Chromosome"/>
</dbReference>
<dbReference type="KEGG" id="eml:EMELA_v1c06240"/>
<evidence type="ECO:0000313" key="1">
    <source>
        <dbReference type="EMBL" id="ATZ18135.1"/>
    </source>
</evidence>
<reference evidence="1 2" key="1">
    <citation type="submission" date="2017-11" db="EMBL/GenBank/DDBJ databases">
        <title>Genome sequence of Entomoplasma melaleucae M1 (ATCC 49191).</title>
        <authorList>
            <person name="Lo W.-S."/>
            <person name="Gasparich G.E."/>
            <person name="Kuo C.-H."/>
        </authorList>
    </citation>
    <scope>NUCLEOTIDE SEQUENCE [LARGE SCALE GENOMIC DNA]</scope>
    <source>
        <strain evidence="1 2">M1</strain>
    </source>
</reference>
<gene>
    <name evidence="1" type="ORF">EMELA_v1c06240</name>
</gene>
<name>A0A2K8NWB1_9MOLU</name>
<evidence type="ECO:0000313" key="2">
    <source>
        <dbReference type="Proteomes" id="UP000231896"/>
    </source>
</evidence>
<organism evidence="1 2">
    <name type="scientific">Mesoplasma melaleucae</name>
    <dbReference type="NCBI Taxonomy" id="81459"/>
    <lineage>
        <taxon>Bacteria</taxon>
        <taxon>Bacillati</taxon>
        <taxon>Mycoplasmatota</taxon>
        <taxon>Mollicutes</taxon>
        <taxon>Entomoplasmatales</taxon>
        <taxon>Entomoplasmataceae</taxon>
        <taxon>Mesoplasma</taxon>
    </lineage>
</organism>
<dbReference type="AlphaFoldDB" id="A0A2K8NWB1"/>
<protein>
    <recommendedName>
        <fullName evidence="3">Lipoprotein</fullName>
    </recommendedName>
</protein>
<keyword evidence="2" id="KW-1185">Reference proteome</keyword>
<dbReference type="EMBL" id="CP024964">
    <property type="protein sequence ID" value="ATZ18135.1"/>
    <property type="molecule type" value="Genomic_DNA"/>
</dbReference>
<accession>A0A2K8NWB1</accession>